<dbReference type="InterPro" id="IPR050710">
    <property type="entry name" value="Band7/mec-2_domain"/>
</dbReference>
<evidence type="ECO:0000313" key="4">
    <source>
        <dbReference type="EMBL" id="MBJ7597234.1"/>
    </source>
</evidence>
<feature type="region of interest" description="Disordered" evidence="2">
    <location>
        <begin position="301"/>
        <end position="324"/>
    </location>
</feature>
<evidence type="ECO:0000256" key="1">
    <source>
        <dbReference type="ARBA" id="ARBA00008164"/>
    </source>
</evidence>
<dbReference type="AlphaFoldDB" id="A0A934JZV5"/>
<comment type="similarity">
    <text evidence="1">Belongs to the band 7/mec-2 family.</text>
</comment>
<organism evidence="4 5">
    <name type="scientific">Candidatus Nephthysia bennettiae</name>
    <dbReference type="NCBI Taxonomy" id="3127016"/>
    <lineage>
        <taxon>Bacteria</taxon>
        <taxon>Bacillati</taxon>
        <taxon>Candidatus Dormiibacterota</taxon>
        <taxon>Candidatus Dormibacteria</taxon>
        <taxon>Candidatus Dormibacterales</taxon>
        <taxon>Candidatus Dormibacteraceae</taxon>
        <taxon>Candidatus Nephthysia</taxon>
    </lineage>
</organism>
<dbReference type="Gene3D" id="3.30.479.30">
    <property type="entry name" value="Band 7 domain"/>
    <property type="match status" value="1"/>
</dbReference>
<dbReference type="InterPro" id="IPR001972">
    <property type="entry name" value="Stomatin_HflK_fam"/>
</dbReference>
<dbReference type="InterPro" id="IPR036013">
    <property type="entry name" value="Band_7/SPFH_dom_sf"/>
</dbReference>
<keyword evidence="5" id="KW-1185">Reference proteome</keyword>
<dbReference type="FunFam" id="3.30.479.30:FF:000004">
    <property type="entry name" value="Putative membrane protease family, stomatin"/>
    <property type="match status" value="1"/>
</dbReference>
<dbReference type="GO" id="GO:0098552">
    <property type="term" value="C:side of membrane"/>
    <property type="evidence" value="ECO:0007669"/>
    <property type="project" value="UniProtKB-ARBA"/>
</dbReference>
<feature type="domain" description="Band 7" evidence="3">
    <location>
        <begin position="20"/>
        <end position="177"/>
    </location>
</feature>
<dbReference type="RefSeq" id="WP_338199301.1">
    <property type="nucleotide sequence ID" value="NZ_JAEKNR010000047.1"/>
</dbReference>
<evidence type="ECO:0000259" key="3">
    <source>
        <dbReference type="SMART" id="SM00244"/>
    </source>
</evidence>
<comment type="caution">
    <text evidence="4">The sequence shown here is derived from an EMBL/GenBank/DDBJ whole genome shotgun (WGS) entry which is preliminary data.</text>
</comment>
<dbReference type="PANTHER" id="PTHR43327:SF10">
    <property type="entry name" value="STOMATIN-LIKE PROTEIN 2, MITOCHONDRIAL"/>
    <property type="match status" value="1"/>
</dbReference>
<dbReference type="SUPFAM" id="SSF117892">
    <property type="entry name" value="Band 7/SPFH domain"/>
    <property type="match status" value="1"/>
</dbReference>
<dbReference type="GO" id="GO:0005886">
    <property type="term" value="C:plasma membrane"/>
    <property type="evidence" value="ECO:0007669"/>
    <property type="project" value="UniProtKB-ARBA"/>
</dbReference>
<proteinExistence type="inferred from homology"/>
<dbReference type="EMBL" id="JAEKNR010000047">
    <property type="protein sequence ID" value="MBJ7597234.1"/>
    <property type="molecule type" value="Genomic_DNA"/>
</dbReference>
<protein>
    <submittedName>
        <fullName evidence="4">SPFH/Band 7/PHB domain protein</fullName>
    </submittedName>
</protein>
<dbReference type="SMART" id="SM00244">
    <property type="entry name" value="PHB"/>
    <property type="match status" value="1"/>
</dbReference>
<dbReference type="PRINTS" id="PR00721">
    <property type="entry name" value="STOMATIN"/>
</dbReference>
<evidence type="ECO:0000313" key="5">
    <source>
        <dbReference type="Proteomes" id="UP000612893"/>
    </source>
</evidence>
<gene>
    <name evidence="4" type="ORF">JF922_03995</name>
</gene>
<sequence>MVPLIIFGLIVLLVLIILVRTIRVIQQGLVGVVKRLGQFHSVRNPGVTFLVPFVDTMELVDMRETPRTGDRQDVITKDNVSVVVNATIFSQVVDPRMALFSVSNYILAVDQLSRTTLRAVFGEMTLDECLSQREQINARLQMQMESVTDKWGVRINRVEILDIVPPQPILQAMALQKQADQEKRAAILQSEGAQQSQINVAEGQKQAQIKQAEGERQSQILRAEGQKQAQILEAEGRARAIGSVYSAINAGNPTPELIAVLQLDTLGRVATSANSKVIVPMEAAGLLGAAQALKSVLDEVPTANGSLRGGGNPEAQGPSAPRRR</sequence>
<reference evidence="4" key="1">
    <citation type="submission" date="2020-10" db="EMBL/GenBank/DDBJ databases">
        <title>Ca. Dormibacterota MAGs.</title>
        <authorList>
            <person name="Montgomery K."/>
        </authorList>
    </citation>
    <scope>NUCLEOTIDE SEQUENCE [LARGE SCALE GENOMIC DNA]</scope>
    <source>
        <strain evidence="4">SC8812_S17_10</strain>
    </source>
</reference>
<dbReference type="InterPro" id="IPR001107">
    <property type="entry name" value="Band_7"/>
</dbReference>
<evidence type="ECO:0000256" key="2">
    <source>
        <dbReference type="SAM" id="MobiDB-lite"/>
    </source>
</evidence>
<accession>A0A934JZV5</accession>
<dbReference type="Proteomes" id="UP000612893">
    <property type="component" value="Unassembled WGS sequence"/>
</dbReference>
<dbReference type="PANTHER" id="PTHR43327">
    <property type="entry name" value="STOMATIN-LIKE PROTEIN 2, MITOCHONDRIAL"/>
    <property type="match status" value="1"/>
</dbReference>
<name>A0A934JZV5_9BACT</name>
<dbReference type="Pfam" id="PF01145">
    <property type="entry name" value="Band_7"/>
    <property type="match status" value="1"/>
</dbReference>